<dbReference type="AlphaFoldDB" id="A0A2P2NJ68"/>
<protein>
    <submittedName>
        <fullName evidence="1">Uncharacterized protein</fullName>
    </submittedName>
</protein>
<sequence>MQSLSYLTYLVQIHAKFSIFKYLFELDIKRGSCLAKELFTGQCAIKCQYFYH</sequence>
<evidence type="ECO:0000313" key="1">
    <source>
        <dbReference type="EMBL" id="MBX42531.1"/>
    </source>
</evidence>
<reference evidence="1" key="1">
    <citation type="submission" date="2018-02" db="EMBL/GenBank/DDBJ databases">
        <title>Rhizophora mucronata_Transcriptome.</title>
        <authorList>
            <person name="Meera S.P."/>
            <person name="Sreeshan A."/>
            <person name="Augustine A."/>
        </authorList>
    </citation>
    <scope>NUCLEOTIDE SEQUENCE</scope>
    <source>
        <tissue evidence="1">Leaf</tissue>
    </source>
</reference>
<dbReference type="EMBL" id="GGEC01062047">
    <property type="protein sequence ID" value="MBX42531.1"/>
    <property type="molecule type" value="Transcribed_RNA"/>
</dbReference>
<name>A0A2P2NJ68_RHIMU</name>
<proteinExistence type="predicted"/>
<organism evidence="1">
    <name type="scientific">Rhizophora mucronata</name>
    <name type="common">Asiatic mangrove</name>
    <dbReference type="NCBI Taxonomy" id="61149"/>
    <lineage>
        <taxon>Eukaryota</taxon>
        <taxon>Viridiplantae</taxon>
        <taxon>Streptophyta</taxon>
        <taxon>Embryophyta</taxon>
        <taxon>Tracheophyta</taxon>
        <taxon>Spermatophyta</taxon>
        <taxon>Magnoliopsida</taxon>
        <taxon>eudicotyledons</taxon>
        <taxon>Gunneridae</taxon>
        <taxon>Pentapetalae</taxon>
        <taxon>rosids</taxon>
        <taxon>fabids</taxon>
        <taxon>Malpighiales</taxon>
        <taxon>Rhizophoraceae</taxon>
        <taxon>Rhizophora</taxon>
    </lineage>
</organism>
<accession>A0A2P2NJ68</accession>